<protein>
    <submittedName>
        <fullName evidence="1">Uncharacterized protein</fullName>
    </submittedName>
</protein>
<proteinExistence type="predicted"/>
<dbReference type="AlphaFoldDB" id="A0A222NZS9"/>
<accession>A0A222NZS9</accession>
<reference evidence="2" key="1">
    <citation type="submission" date="2016-07" db="EMBL/GenBank/DDBJ databases">
        <authorList>
            <person name="Florea S."/>
            <person name="Webb J.S."/>
            <person name="Jaromczyk J."/>
            <person name="Schardl C.L."/>
        </authorList>
    </citation>
    <scope>NUCLEOTIDE SEQUENCE [LARGE SCALE GENOMIC DNA]</scope>
    <source>
        <strain evidence="2">CDC-D5610</strain>
    </source>
</reference>
<dbReference type="KEGG" id="lcd:clem_02415"/>
<sequence>MTLVSFLLSLKMVNAFSLQSVLFPRPHKDWANKPNRNYFLFLFYGGTIHWILHNFKICNLIKPLEKLGVHAEKHQIVVELGCFFKEQHLELKSSGINIIYTFYRYLVVEINLQFRDLHIFQTIIFKKIN</sequence>
<evidence type="ECO:0000313" key="2">
    <source>
        <dbReference type="Proteomes" id="UP000201728"/>
    </source>
</evidence>
<evidence type="ECO:0000313" key="1">
    <source>
        <dbReference type="EMBL" id="ASQ45045.1"/>
    </source>
</evidence>
<organism evidence="1 2">
    <name type="scientific">Legionella clemsonensis</name>
    <dbReference type="NCBI Taxonomy" id="1867846"/>
    <lineage>
        <taxon>Bacteria</taxon>
        <taxon>Pseudomonadati</taxon>
        <taxon>Pseudomonadota</taxon>
        <taxon>Gammaproteobacteria</taxon>
        <taxon>Legionellales</taxon>
        <taxon>Legionellaceae</taxon>
        <taxon>Legionella</taxon>
    </lineage>
</organism>
<name>A0A222NZS9_9GAMM</name>
<dbReference type="Proteomes" id="UP000201728">
    <property type="component" value="Chromosome"/>
</dbReference>
<dbReference type="EMBL" id="CP016397">
    <property type="protein sequence ID" value="ASQ45045.1"/>
    <property type="molecule type" value="Genomic_DNA"/>
</dbReference>
<keyword evidence="2" id="KW-1185">Reference proteome</keyword>
<gene>
    <name evidence="1" type="ORF">clem_02415</name>
</gene>